<dbReference type="InterPro" id="IPR013780">
    <property type="entry name" value="Glyco_hydro_b"/>
</dbReference>
<dbReference type="SUPFAM" id="SSF51445">
    <property type="entry name" value="(Trans)glycosidases"/>
    <property type="match status" value="1"/>
</dbReference>
<dbReference type="InterPro" id="IPR017853">
    <property type="entry name" value="GH"/>
</dbReference>
<protein>
    <submittedName>
        <fullName evidence="1">Uncharacterized protein</fullName>
    </submittedName>
</protein>
<dbReference type="Proteomes" id="UP000427906">
    <property type="component" value="Chromosome"/>
</dbReference>
<keyword evidence="2" id="KW-1185">Reference proteome</keyword>
<accession>A0A5K7YH80</accession>
<gene>
    <name evidence="1" type="ORF">DSCA_23280</name>
</gene>
<sequence length="322" mass="36281">MAVDRKTGKHIVDPNKPEEISIKKALAKGGHSIRLCFVNDRLIPGVGDRNLFVESVKIKNIQYGIDREIWNYEGIADQFLVANNYQIERQIQRIQTVYPHQTVAITEANTRFGDGRKIDIEMHKKNMTLKSALWYAGLLNTSIRKGVPILCHFSLIGKRLGFGMIRPDDSVTPHYKIMKLYSDHSGSRKVRLNIQSKTYRVPLFETSFLAKGVDEIKFLDAVSSYCLANKEIVITVLNRHPDQSVETLISFPDRVVIEPTVEVIELLSQTSINGGPSLGSGKQGEEVVERQFTLENGLEKLVLKPASLAHIFCKILNPQSLN</sequence>
<dbReference type="Gene3D" id="2.60.40.1180">
    <property type="entry name" value="Golgi alpha-mannosidase II"/>
    <property type="match status" value="1"/>
</dbReference>
<evidence type="ECO:0000313" key="2">
    <source>
        <dbReference type="Proteomes" id="UP000427906"/>
    </source>
</evidence>
<proteinExistence type="predicted"/>
<evidence type="ECO:0000313" key="1">
    <source>
        <dbReference type="EMBL" id="BBO68398.1"/>
    </source>
</evidence>
<reference evidence="1 2" key="1">
    <citation type="submission" date="2019-11" db="EMBL/GenBank/DDBJ databases">
        <title>Comparative genomics of hydrocarbon-degrading Desulfosarcina strains.</title>
        <authorList>
            <person name="Watanabe M."/>
            <person name="Kojima H."/>
            <person name="Fukui M."/>
        </authorList>
    </citation>
    <scope>NUCLEOTIDE SEQUENCE [LARGE SCALE GENOMIC DNA]</scope>
    <source>
        <strain evidence="1 2">PL12</strain>
    </source>
</reference>
<name>A0A5K7YH80_9BACT</name>
<organism evidence="1 2">
    <name type="scientific">Desulfosarcina alkanivorans</name>
    <dbReference type="NCBI Taxonomy" id="571177"/>
    <lineage>
        <taxon>Bacteria</taxon>
        <taxon>Pseudomonadati</taxon>
        <taxon>Thermodesulfobacteriota</taxon>
        <taxon>Desulfobacteria</taxon>
        <taxon>Desulfobacterales</taxon>
        <taxon>Desulfosarcinaceae</taxon>
        <taxon>Desulfosarcina</taxon>
    </lineage>
</organism>
<dbReference type="EMBL" id="AP021874">
    <property type="protein sequence ID" value="BBO68398.1"/>
    <property type="molecule type" value="Genomic_DNA"/>
</dbReference>
<dbReference type="KEGG" id="dalk:DSCA_23280"/>
<dbReference type="SUPFAM" id="SSF51011">
    <property type="entry name" value="Glycosyl hydrolase domain"/>
    <property type="match status" value="1"/>
</dbReference>
<dbReference type="AlphaFoldDB" id="A0A5K7YH80"/>
<dbReference type="Gene3D" id="3.20.20.80">
    <property type="entry name" value="Glycosidases"/>
    <property type="match status" value="1"/>
</dbReference>